<organism evidence="2 3">
    <name type="scientific">Morchella conica CCBAS932</name>
    <dbReference type="NCBI Taxonomy" id="1392247"/>
    <lineage>
        <taxon>Eukaryota</taxon>
        <taxon>Fungi</taxon>
        <taxon>Dikarya</taxon>
        <taxon>Ascomycota</taxon>
        <taxon>Pezizomycotina</taxon>
        <taxon>Pezizomycetes</taxon>
        <taxon>Pezizales</taxon>
        <taxon>Morchellaceae</taxon>
        <taxon>Morchella</taxon>
    </lineage>
</organism>
<dbReference type="InterPro" id="IPR001810">
    <property type="entry name" value="F-box_dom"/>
</dbReference>
<dbReference type="InterPro" id="IPR036047">
    <property type="entry name" value="F-box-like_dom_sf"/>
</dbReference>
<dbReference type="Pfam" id="PF00646">
    <property type="entry name" value="F-box"/>
    <property type="match status" value="1"/>
</dbReference>
<reference evidence="2 3" key="1">
    <citation type="journal article" date="2018" name="Nat. Ecol. Evol.">
        <title>Pezizomycetes genomes reveal the molecular basis of ectomycorrhizal truffle lifestyle.</title>
        <authorList>
            <person name="Murat C."/>
            <person name="Payen T."/>
            <person name="Noel B."/>
            <person name="Kuo A."/>
            <person name="Morin E."/>
            <person name="Chen J."/>
            <person name="Kohler A."/>
            <person name="Krizsan K."/>
            <person name="Balestrini R."/>
            <person name="Da Silva C."/>
            <person name="Montanini B."/>
            <person name="Hainaut M."/>
            <person name="Levati E."/>
            <person name="Barry K.W."/>
            <person name="Belfiori B."/>
            <person name="Cichocki N."/>
            <person name="Clum A."/>
            <person name="Dockter R.B."/>
            <person name="Fauchery L."/>
            <person name="Guy J."/>
            <person name="Iotti M."/>
            <person name="Le Tacon F."/>
            <person name="Lindquist E.A."/>
            <person name="Lipzen A."/>
            <person name="Malagnac F."/>
            <person name="Mello A."/>
            <person name="Molinier V."/>
            <person name="Miyauchi S."/>
            <person name="Poulain J."/>
            <person name="Riccioni C."/>
            <person name="Rubini A."/>
            <person name="Sitrit Y."/>
            <person name="Splivallo R."/>
            <person name="Traeger S."/>
            <person name="Wang M."/>
            <person name="Zifcakova L."/>
            <person name="Wipf D."/>
            <person name="Zambonelli A."/>
            <person name="Paolocci F."/>
            <person name="Nowrousian M."/>
            <person name="Ottonello S."/>
            <person name="Baldrian P."/>
            <person name="Spatafora J.W."/>
            <person name="Henrissat B."/>
            <person name="Nagy L.G."/>
            <person name="Aury J.M."/>
            <person name="Wincker P."/>
            <person name="Grigoriev I.V."/>
            <person name="Bonfante P."/>
            <person name="Martin F.M."/>
        </authorList>
    </citation>
    <scope>NUCLEOTIDE SEQUENCE [LARGE SCALE GENOMIC DNA]</scope>
    <source>
        <strain evidence="2 3">CCBAS932</strain>
    </source>
</reference>
<name>A0A3N4KET9_9PEZI</name>
<dbReference type="AlphaFoldDB" id="A0A3N4KET9"/>
<gene>
    <name evidence="2" type="ORF">P167DRAFT_568932</name>
</gene>
<sequence>MTQFIGPALPPCPIPPYLLPDILQNLPHLSLIPCRLVCRHWKHTLDSTLPLRHRLFTAPPPPRSSSTSTYDLNPVFRTIDYHLHAHLAARSHHTGPLKHRIAFRLNNHSFHDSYVADTFATAPAARRVKVTLCGGSCVVEREHGVTVWDLMAALDELVKERHERQDGVQAPAARQLEWDCTQFPFAGFRVVAATSDEVHVKPEFLNLWEVTRCISRVPMEAITAPPVITFDVEHDL</sequence>
<keyword evidence="3" id="KW-1185">Reference proteome</keyword>
<evidence type="ECO:0000259" key="1">
    <source>
        <dbReference type="SMART" id="SM00256"/>
    </source>
</evidence>
<dbReference type="Proteomes" id="UP000277580">
    <property type="component" value="Unassembled WGS sequence"/>
</dbReference>
<evidence type="ECO:0000313" key="3">
    <source>
        <dbReference type="Proteomes" id="UP000277580"/>
    </source>
</evidence>
<dbReference type="EMBL" id="ML119211">
    <property type="protein sequence ID" value="RPB06881.1"/>
    <property type="molecule type" value="Genomic_DNA"/>
</dbReference>
<proteinExistence type="predicted"/>
<accession>A0A3N4KET9</accession>
<evidence type="ECO:0000313" key="2">
    <source>
        <dbReference type="EMBL" id="RPB06881.1"/>
    </source>
</evidence>
<dbReference type="OrthoDB" id="5350862at2759"/>
<dbReference type="InParanoid" id="A0A3N4KET9"/>
<protein>
    <recommendedName>
        <fullName evidence="1">F-box domain-containing protein</fullName>
    </recommendedName>
</protein>
<feature type="domain" description="F-box" evidence="1">
    <location>
        <begin position="14"/>
        <end position="54"/>
    </location>
</feature>
<dbReference type="SUPFAM" id="SSF81383">
    <property type="entry name" value="F-box domain"/>
    <property type="match status" value="1"/>
</dbReference>
<dbReference type="Gene3D" id="1.20.1280.50">
    <property type="match status" value="1"/>
</dbReference>
<dbReference type="SMART" id="SM00256">
    <property type="entry name" value="FBOX"/>
    <property type="match status" value="1"/>
</dbReference>